<protein>
    <submittedName>
        <fullName evidence="3">Uncharacterized protein</fullName>
    </submittedName>
</protein>
<dbReference type="AlphaFoldDB" id="A0A179H1U8"/>
<gene>
    <name evidence="3" type="ORF">VFPBJ_02219</name>
</gene>
<name>A0A179H1U8_PURLI</name>
<feature type="compositionally biased region" description="Low complexity" evidence="1">
    <location>
        <begin position="45"/>
        <end position="58"/>
    </location>
</feature>
<evidence type="ECO:0000313" key="4">
    <source>
        <dbReference type="Proteomes" id="UP000078240"/>
    </source>
</evidence>
<feature type="compositionally biased region" description="Gly residues" evidence="1">
    <location>
        <begin position="76"/>
        <end position="86"/>
    </location>
</feature>
<feature type="signal peptide" evidence="2">
    <location>
        <begin position="1"/>
        <end position="34"/>
    </location>
</feature>
<dbReference type="Proteomes" id="UP000078240">
    <property type="component" value="Unassembled WGS sequence"/>
</dbReference>
<evidence type="ECO:0000313" key="3">
    <source>
        <dbReference type="EMBL" id="OAQ83451.1"/>
    </source>
</evidence>
<evidence type="ECO:0000256" key="1">
    <source>
        <dbReference type="SAM" id="MobiDB-lite"/>
    </source>
</evidence>
<sequence length="172" mass="17646">MARRNSTLTIPLNLTILNILLPFLLLLLLHPTHAHPQASPGDGSLQPNLAAPTPTTAQLPPPLLLQRDDTDTEGGSSSGGGGGNSGDGDPPPYRPIVTPPPDQAERLASMGYRQETFYTCNTIGGKEHCGWHNPIVAAADAAPARRGGRAAGTGAVVAAVGCLAGVFALGMM</sequence>
<feature type="chain" id="PRO_5043137019" evidence="2">
    <location>
        <begin position="35"/>
        <end position="172"/>
    </location>
</feature>
<dbReference type="EMBL" id="LSBH01000002">
    <property type="protein sequence ID" value="OAQ83451.1"/>
    <property type="molecule type" value="Genomic_DNA"/>
</dbReference>
<organism evidence="3 4">
    <name type="scientific">Purpureocillium lilacinum</name>
    <name type="common">Paecilomyces lilacinus</name>
    <dbReference type="NCBI Taxonomy" id="33203"/>
    <lineage>
        <taxon>Eukaryota</taxon>
        <taxon>Fungi</taxon>
        <taxon>Dikarya</taxon>
        <taxon>Ascomycota</taxon>
        <taxon>Pezizomycotina</taxon>
        <taxon>Sordariomycetes</taxon>
        <taxon>Hypocreomycetidae</taxon>
        <taxon>Hypocreales</taxon>
        <taxon>Ophiocordycipitaceae</taxon>
        <taxon>Purpureocillium</taxon>
    </lineage>
</organism>
<keyword evidence="2" id="KW-0732">Signal</keyword>
<reference evidence="3 4" key="1">
    <citation type="submission" date="2016-01" db="EMBL/GenBank/DDBJ databases">
        <title>Biosynthesis of antibiotic leucinostatins and their inhibition on Phytophthora in bio-control Purpureocillium lilacinum.</title>
        <authorList>
            <person name="Wang G."/>
            <person name="Liu Z."/>
            <person name="Lin R."/>
            <person name="Li E."/>
            <person name="Mao Z."/>
            <person name="Ling J."/>
            <person name="Yin W."/>
            <person name="Xie B."/>
        </authorList>
    </citation>
    <scope>NUCLEOTIDE SEQUENCE [LARGE SCALE GENOMIC DNA]</scope>
    <source>
        <strain evidence="3">PLBJ-1</strain>
    </source>
</reference>
<proteinExistence type="predicted"/>
<evidence type="ECO:0000256" key="2">
    <source>
        <dbReference type="SAM" id="SignalP"/>
    </source>
</evidence>
<feature type="compositionally biased region" description="Pro residues" evidence="1">
    <location>
        <begin position="89"/>
        <end position="102"/>
    </location>
</feature>
<feature type="region of interest" description="Disordered" evidence="1">
    <location>
        <begin position="35"/>
        <end position="103"/>
    </location>
</feature>
<comment type="caution">
    <text evidence="3">The sequence shown here is derived from an EMBL/GenBank/DDBJ whole genome shotgun (WGS) entry which is preliminary data.</text>
</comment>
<accession>A0A179H1U8</accession>